<protein>
    <submittedName>
        <fullName evidence="1">Uncharacterized protein</fullName>
    </submittedName>
</protein>
<dbReference type="Proteomes" id="UP000707206">
    <property type="component" value="Unassembled WGS sequence"/>
</dbReference>
<accession>A0A967E4N0</accession>
<reference evidence="1" key="1">
    <citation type="submission" date="2019-07" db="EMBL/GenBank/DDBJ databases">
        <authorList>
            <person name="De-Chao Zhang Q."/>
        </authorList>
    </citation>
    <scope>NUCLEOTIDE SEQUENCE</scope>
    <source>
        <strain evidence="1">TP-CH-4</strain>
    </source>
</reference>
<gene>
    <name evidence="1" type="ORF">FK220_004385</name>
</gene>
<evidence type="ECO:0000313" key="1">
    <source>
        <dbReference type="EMBL" id="NHF58562.1"/>
    </source>
</evidence>
<keyword evidence="2" id="KW-1185">Reference proteome</keyword>
<evidence type="ECO:0000313" key="2">
    <source>
        <dbReference type="Proteomes" id="UP000707206"/>
    </source>
</evidence>
<dbReference type="PROSITE" id="PS51257">
    <property type="entry name" value="PROKAR_LIPOPROTEIN"/>
    <property type="match status" value="1"/>
</dbReference>
<name>A0A967E4N0_9FLAO</name>
<dbReference type="RefSeq" id="WP_152573048.1">
    <property type="nucleotide sequence ID" value="NZ_VIKU02000001.1"/>
</dbReference>
<proteinExistence type="predicted"/>
<dbReference type="AlphaFoldDB" id="A0A967E4N0"/>
<sequence>MRTVLNYPIISAAIVMLVVVSCTHENTEPVFDSTSNRTNIESRSFKTDFNQPAETDFHLVLTSIQALVDLEYPIGKEAFEKYLTEVDEMNLSAIFEHSFSKKDFPLRDVKEAFEIHYTHNPLFKFARPMLPELPLLPPYLPDFSERPSACEVYYRDFRDSNAAACACDTYLGSLDSGFNNWQALLHGIWAGRQYVDTGDCP</sequence>
<dbReference type="EMBL" id="VIKU02000001">
    <property type="protein sequence ID" value="NHF58562.1"/>
    <property type="molecule type" value="Genomic_DNA"/>
</dbReference>
<reference evidence="1" key="2">
    <citation type="submission" date="2020-03" db="EMBL/GenBank/DDBJ databases">
        <title>Flavobacteriaceae bacterium strain TP-CH-4, a member of the family Flavobacteriaceae isolated from a deep-sea seamount.</title>
        <authorList>
            <person name="Zhang D.-C."/>
        </authorList>
    </citation>
    <scope>NUCLEOTIDE SEQUENCE</scope>
    <source>
        <strain evidence="1">TP-CH-4</strain>
    </source>
</reference>
<comment type="caution">
    <text evidence="1">The sequence shown here is derived from an EMBL/GenBank/DDBJ whole genome shotgun (WGS) entry which is preliminary data.</text>
</comment>
<organism evidence="1 2">
    <name type="scientific">Pelagihabitans pacificus</name>
    <dbReference type="NCBI Taxonomy" id="2696054"/>
    <lineage>
        <taxon>Bacteria</taxon>
        <taxon>Pseudomonadati</taxon>
        <taxon>Bacteroidota</taxon>
        <taxon>Flavobacteriia</taxon>
        <taxon>Flavobacteriales</taxon>
        <taxon>Flavobacteriaceae</taxon>
        <taxon>Pelagihabitans</taxon>
    </lineage>
</organism>